<feature type="transmembrane region" description="Helical" evidence="6">
    <location>
        <begin position="246"/>
        <end position="271"/>
    </location>
</feature>
<dbReference type="eggNOG" id="COG1283">
    <property type="taxonomic scope" value="Bacteria"/>
</dbReference>
<feature type="transmembrane region" description="Helical" evidence="6">
    <location>
        <begin position="6"/>
        <end position="25"/>
    </location>
</feature>
<dbReference type="Gene3D" id="1.20.58.220">
    <property type="entry name" value="Phosphate transport system protein phou homolog 2, domain 2"/>
    <property type="match status" value="1"/>
</dbReference>
<feature type="transmembrane region" description="Helical" evidence="6">
    <location>
        <begin position="211"/>
        <end position="234"/>
    </location>
</feature>
<dbReference type="Proteomes" id="UP000014160">
    <property type="component" value="Unassembled WGS sequence"/>
</dbReference>
<feature type="transmembrane region" description="Helical" evidence="6">
    <location>
        <begin position="175"/>
        <end position="199"/>
    </location>
</feature>
<sequence length="588" mass="64846">MSYQEMLFTFLGGLGIFLFGIKYLGDGLQKAAGNRLREILNRFTSTPFRAVLAGLLVTGVIQSSSGTTVLAVGLVSAGFMTLRQAIGVIMGANVGTTVTAFIIGFNLSEYALPIIGVGAILLFFAKRPSLQSIGQILFGFGALFYGLKLMGSAMDPLKELPQFNDLMISVSHHPILGVGIGTLLTMVLQSSSATIGILQQLYMQGSVTLGAALPILFGDNIGTTITAVIACLGASVAAKRTAASHVIFNLFGAVLFTILLTPFTGVVVMIADTLGLNPAMQLAFAHGLFNLSNLAIQFWFIPQIEILVKKIVPGSEKNLNIRPVTLSEPIIHTSSVMAIEQAKGEIVQMGHYVISSLEAARKYYHENKEEWHDDAQQYEDAINQCDIELTEYLVKISMAELSPLESQEQAMLLEFTKDFERIGDHSMNILRYVEESIALEEKQRAKDKRNKTSTTNGRQTFLLQDEDLERLFDKVLKNVRDALQVLENDDIALAQKMLERETEINQLVELLRKKYIRLMTKGEGRAADGVLLIDISSNLERSSDRTLHIAKYIIGNKYNFKYDTSNFHYEVPEEPAETPLTNTSEVLD</sequence>
<proteinExistence type="predicted"/>
<keyword evidence="4 6" id="KW-1133">Transmembrane helix</keyword>
<protein>
    <recommendedName>
        <fullName evidence="7">PhoU domain-containing protein</fullName>
    </recommendedName>
</protein>
<name>R2XTY1_9ENTE</name>
<dbReference type="InterPro" id="IPR003841">
    <property type="entry name" value="Na/Pi_transpt"/>
</dbReference>
<reference evidence="9 11" key="2">
    <citation type="submission" date="2013-03" db="EMBL/GenBank/DDBJ databases">
        <title>The Genome Sequence of Enterococcus gilvus ATCC BAA-350 (PacBio/Illumina hybrid assembly).</title>
        <authorList>
            <consortium name="The Broad Institute Genomics Platform"/>
            <consortium name="The Broad Institute Genome Sequencing Center for Infectious Disease"/>
            <person name="Earl A."/>
            <person name="Russ C."/>
            <person name="Gilmore M."/>
            <person name="Surin D."/>
            <person name="Walker B."/>
            <person name="Young S."/>
            <person name="Zeng Q."/>
            <person name="Gargeya S."/>
            <person name="Fitzgerald M."/>
            <person name="Haas B."/>
            <person name="Abouelleil A."/>
            <person name="Allen A.W."/>
            <person name="Alvarado L."/>
            <person name="Arachchi H.M."/>
            <person name="Berlin A.M."/>
            <person name="Chapman S.B."/>
            <person name="Gainer-Dewar J."/>
            <person name="Goldberg J."/>
            <person name="Griggs A."/>
            <person name="Gujja S."/>
            <person name="Hansen M."/>
            <person name="Howarth C."/>
            <person name="Imamovic A."/>
            <person name="Ireland A."/>
            <person name="Larimer J."/>
            <person name="McCowan C."/>
            <person name="Murphy C."/>
            <person name="Pearson M."/>
            <person name="Poon T.W."/>
            <person name="Priest M."/>
            <person name="Roberts A."/>
            <person name="Saif S."/>
            <person name="Shea T."/>
            <person name="Sisk P."/>
            <person name="Sykes S."/>
            <person name="Wortman J."/>
            <person name="Nusbaum C."/>
            <person name="Birren B."/>
        </authorList>
    </citation>
    <scope>NUCLEOTIDE SEQUENCE [LARGE SCALE GENOMIC DNA]</scope>
    <source>
        <strain evidence="9 11">ATCC BAA-350</strain>
    </source>
</reference>
<feature type="domain" description="PhoU" evidence="7">
    <location>
        <begin position="346"/>
        <end position="433"/>
    </location>
</feature>
<dbReference type="GO" id="GO:0005436">
    <property type="term" value="F:sodium:phosphate symporter activity"/>
    <property type="evidence" value="ECO:0007669"/>
    <property type="project" value="InterPro"/>
</dbReference>
<dbReference type="HOGENOM" id="CLU_025623_0_1_9"/>
<evidence type="ECO:0000256" key="3">
    <source>
        <dbReference type="ARBA" id="ARBA00022692"/>
    </source>
</evidence>
<feature type="domain" description="PhoU" evidence="7">
    <location>
        <begin position="468"/>
        <end position="553"/>
    </location>
</feature>
<reference evidence="8 10" key="1">
    <citation type="submission" date="2013-02" db="EMBL/GenBank/DDBJ databases">
        <title>The Genome Sequence of Enterococcus gilvus ATCC BAA-350.</title>
        <authorList>
            <consortium name="The Broad Institute Genome Sequencing Platform"/>
            <consortium name="The Broad Institute Genome Sequencing Center for Infectious Disease"/>
            <person name="Earl A.M."/>
            <person name="Gilmore M.S."/>
            <person name="Lebreton F."/>
            <person name="Walker B."/>
            <person name="Young S.K."/>
            <person name="Zeng Q."/>
            <person name="Gargeya S."/>
            <person name="Fitzgerald M."/>
            <person name="Haas B."/>
            <person name="Abouelleil A."/>
            <person name="Alvarado L."/>
            <person name="Arachchi H.M."/>
            <person name="Berlin A.M."/>
            <person name="Chapman S.B."/>
            <person name="Dewar J."/>
            <person name="Goldberg J."/>
            <person name="Griggs A."/>
            <person name="Gujja S."/>
            <person name="Hansen M."/>
            <person name="Howarth C."/>
            <person name="Imamovic A."/>
            <person name="Larimer J."/>
            <person name="McCowan C."/>
            <person name="Murphy C."/>
            <person name="Neiman D."/>
            <person name="Pearson M."/>
            <person name="Priest M."/>
            <person name="Roberts A."/>
            <person name="Saif S."/>
            <person name="Shea T."/>
            <person name="Sisk P."/>
            <person name="Sykes S."/>
            <person name="Wortman J."/>
            <person name="Nusbaum C."/>
            <person name="Birren B."/>
        </authorList>
    </citation>
    <scope>NUCLEOTIDE SEQUENCE [LARGE SCALE GENOMIC DNA]</scope>
    <source>
        <strain evidence="8 10">ATCC BAA-350</strain>
    </source>
</reference>
<evidence type="ECO:0000256" key="1">
    <source>
        <dbReference type="ARBA" id="ARBA00004651"/>
    </source>
</evidence>
<keyword evidence="2" id="KW-1003">Cell membrane</keyword>
<feature type="transmembrane region" description="Helical" evidence="6">
    <location>
        <begin position="283"/>
        <end position="301"/>
    </location>
</feature>
<evidence type="ECO:0000256" key="6">
    <source>
        <dbReference type="SAM" id="Phobius"/>
    </source>
</evidence>
<dbReference type="Pfam" id="PF02690">
    <property type="entry name" value="Na_Pi_cotrans"/>
    <property type="match status" value="2"/>
</dbReference>
<evidence type="ECO:0000313" key="10">
    <source>
        <dbReference type="Proteomes" id="UP000013750"/>
    </source>
</evidence>
<dbReference type="EMBL" id="ASWH01000002">
    <property type="protein sequence ID" value="EOW79744.1"/>
    <property type="molecule type" value="Genomic_DNA"/>
</dbReference>
<keyword evidence="5 6" id="KW-0472">Membrane</keyword>
<dbReference type="PANTHER" id="PTHR10010">
    <property type="entry name" value="SOLUTE CARRIER FAMILY 34 SODIUM PHOSPHATE , MEMBER 2-RELATED"/>
    <property type="match status" value="1"/>
</dbReference>
<evidence type="ECO:0000256" key="4">
    <source>
        <dbReference type="ARBA" id="ARBA00022989"/>
    </source>
</evidence>
<dbReference type="InterPro" id="IPR026022">
    <property type="entry name" value="PhoU_dom"/>
</dbReference>
<dbReference type="Pfam" id="PF01895">
    <property type="entry name" value="PhoU"/>
    <property type="match status" value="2"/>
</dbReference>
<feature type="transmembrane region" description="Helical" evidence="6">
    <location>
        <begin position="133"/>
        <end position="154"/>
    </location>
</feature>
<organism evidence="8 10">
    <name type="scientific">Enterococcus gilvus ATCC BAA-350</name>
    <dbReference type="NCBI Taxonomy" id="1158614"/>
    <lineage>
        <taxon>Bacteria</taxon>
        <taxon>Bacillati</taxon>
        <taxon>Bacillota</taxon>
        <taxon>Bacilli</taxon>
        <taxon>Lactobacillales</taxon>
        <taxon>Enterococcaceae</taxon>
        <taxon>Enterococcus</taxon>
    </lineage>
</organism>
<dbReference type="Proteomes" id="UP000013750">
    <property type="component" value="Unassembled WGS sequence"/>
</dbReference>
<dbReference type="AlphaFoldDB" id="R2XTY1"/>
<dbReference type="OrthoDB" id="9763003at2"/>
<dbReference type="EMBL" id="AJDQ01000003">
    <property type="protein sequence ID" value="EOI58404.1"/>
    <property type="molecule type" value="Genomic_DNA"/>
</dbReference>
<evidence type="ECO:0000313" key="8">
    <source>
        <dbReference type="EMBL" id="EOI58404.1"/>
    </source>
</evidence>
<dbReference type="PATRIC" id="fig|1158614.3.peg.488"/>
<evidence type="ECO:0000313" key="11">
    <source>
        <dbReference type="Proteomes" id="UP000014160"/>
    </source>
</evidence>
<dbReference type="InterPro" id="IPR038078">
    <property type="entry name" value="PhoU-like_sf"/>
</dbReference>
<comment type="caution">
    <text evidence="8">The sequence shown here is derived from an EMBL/GenBank/DDBJ whole genome shotgun (WGS) entry which is preliminary data.</text>
</comment>
<evidence type="ECO:0000256" key="5">
    <source>
        <dbReference type="ARBA" id="ARBA00023136"/>
    </source>
</evidence>
<accession>R2XTY1</accession>
<dbReference type="InterPro" id="IPR004633">
    <property type="entry name" value="NaPi_cotrn-rel/YqeW-like"/>
</dbReference>
<gene>
    <name evidence="9" type="ORF">I592_03884</name>
    <name evidence="8" type="ORF">UKC_00477</name>
</gene>
<feature type="transmembrane region" description="Helical" evidence="6">
    <location>
        <begin position="46"/>
        <end position="79"/>
    </location>
</feature>
<feature type="transmembrane region" description="Helical" evidence="6">
    <location>
        <begin position="110"/>
        <end position="127"/>
    </location>
</feature>
<keyword evidence="11" id="KW-1185">Reference proteome</keyword>
<dbReference type="PANTHER" id="PTHR10010:SF46">
    <property type="entry name" value="SODIUM-DEPENDENT PHOSPHATE TRANSPORT PROTEIN 2B"/>
    <property type="match status" value="1"/>
</dbReference>
<comment type="subcellular location">
    <subcellularLocation>
        <location evidence="1">Cell membrane</location>
        <topology evidence="1">Multi-pass membrane protein</topology>
    </subcellularLocation>
</comment>
<dbReference type="RefSeq" id="WP_010778926.1">
    <property type="nucleotide sequence ID" value="NZ_ASWH01000002.1"/>
</dbReference>
<dbReference type="NCBIfam" id="NF037997">
    <property type="entry name" value="Na_Pi_symport"/>
    <property type="match status" value="1"/>
</dbReference>
<dbReference type="SUPFAM" id="SSF109755">
    <property type="entry name" value="PhoU-like"/>
    <property type="match status" value="1"/>
</dbReference>
<dbReference type="GO" id="GO:0005886">
    <property type="term" value="C:plasma membrane"/>
    <property type="evidence" value="ECO:0007669"/>
    <property type="project" value="UniProtKB-SubCell"/>
</dbReference>
<evidence type="ECO:0000259" key="7">
    <source>
        <dbReference type="Pfam" id="PF01895"/>
    </source>
</evidence>
<keyword evidence="3 6" id="KW-0812">Transmembrane</keyword>
<evidence type="ECO:0000313" key="9">
    <source>
        <dbReference type="EMBL" id="EOW79744.1"/>
    </source>
</evidence>
<dbReference type="GO" id="GO:0044341">
    <property type="term" value="P:sodium-dependent phosphate transport"/>
    <property type="evidence" value="ECO:0007669"/>
    <property type="project" value="InterPro"/>
</dbReference>
<dbReference type="NCBIfam" id="TIGR00704">
    <property type="entry name" value="NaPi_cotrn_rel"/>
    <property type="match status" value="1"/>
</dbReference>
<evidence type="ECO:0000256" key="2">
    <source>
        <dbReference type="ARBA" id="ARBA00022475"/>
    </source>
</evidence>